<dbReference type="RefSeq" id="WP_111512871.1">
    <property type="nucleotide sequence ID" value="NZ_QFYR01000001.1"/>
</dbReference>
<dbReference type="PANTHER" id="PTHR39456">
    <property type="entry name" value="METAL-DEPENDENT HYDROLASE"/>
    <property type="match status" value="1"/>
</dbReference>
<dbReference type="PANTHER" id="PTHR39456:SF1">
    <property type="entry name" value="METAL-DEPENDENT HYDROLASE"/>
    <property type="match status" value="1"/>
</dbReference>
<dbReference type="OrthoDB" id="4760165at2"/>
<dbReference type="PIRSF" id="PIRSF007580">
    <property type="entry name" value="UCP07580"/>
    <property type="match status" value="1"/>
</dbReference>
<sequence>MLTVRDRRFDIDAAAVGEWRSCEPVAAAFYDSLSALFPQGERFFMDSVRRYRDAVGGELAGQVRQFIAQEALHTREHLAFNAQVEASGHDIAPLETRTRRELDRVRVRSDVAQLATTVALEHFTAVLAHHLIAHPEHLAAAPLETRRLWLWHAAEEIEHKAVAFDVLAAVTSGWSPLRRWAFRSWRYLDTLWRLLRVMVPNFVELRRQHDPGARPLAELALFLLGRPGLLRRMAPELAKFFAPGFHPWALEDAALAEAALAA</sequence>
<evidence type="ECO:0000313" key="1">
    <source>
        <dbReference type="EMBL" id="RAK56520.1"/>
    </source>
</evidence>
<dbReference type="Proteomes" id="UP000249725">
    <property type="component" value="Unassembled WGS sequence"/>
</dbReference>
<accession>A0A328ANK3</accession>
<keyword evidence="1" id="KW-0378">Hydrolase</keyword>
<dbReference type="GO" id="GO:0016787">
    <property type="term" value="F:hydrolase activity"/>
    <property type="evidence" value="ECO:0007669"/>
    <property type="project" value="UniProtKB-KW"/>
</dbReference>
<keyword evidence="2" id="KW-1185">Reference proteome</keyword>
<name>A0A328ANK3_9CAUL</name>
<evidence type="ECO:0000313" key="2">
    <source>
        <dbReference type="Proteomes" id="UP000249725"/>
    </source>
</evidence>
<reference evidence="2" key="1">
    <citation type="submission" date="2018-05" db="EMBL/GenBank/DDBJ databases">
        <authorList>
            <person name="Li X."/>
        </authorList>
    </citation>
    <scope>NUCLEOTIDE SEQUENCE [LARGE SCALE GENOMIC DNA]</scope>
    <source>
        <strain evidence="2">YIM 73061</strain>
    </source>
</reference>
<dbReference type="InterPro" id="IPR016516">
    <property type="entry name" value="UCP07580"/>
</dbReference>
<dbReference type="Pfam" id="PF10118">
    <property type="entry name" value="Metal_hydrol"/>
    <property type="match status" value="1"/>
</dbReference>
<proteinExistence type="predicted"/>
<protein>
    <submittedName>
        <fullName evidence="1">Metal-dependent hydrolase</fullName>
    </submittedName>
</protein>
<gene>
    <name evidence="1" type="ORF">DJ018_00610</name>
</gene>
<dbReference type="EMBL" id="QFYR01000001">
    <property type="protein sequence ID" value="RAK56520.1"/>
    <property type="molecule type" value="Genomic_DNA"/>
</dbReference>
<organism evidence="1 2">
    <name type="scientific">Phenylobacterium deserti</name>
    <dbReference type="NCBI Taxonomy" id="1914756"/>
    <lineage>
        <taxon>Bacteria</taxon>
        <taxon>Pseudomonadati</taxon>
        <taxon>Pseudomonadota</taxon>
        <taxon>Alphaproteobacteria</taxon>
        <taxon>Caulobacterales</taxon>
        <taxon>Caulobacteraceae</taxon>
        <taxon>Phenylobacterium</taxon>
    </lineage>
</organism>
<dbReference type="AlphaFoldDB" id="A0A328ANK3"/>
<comment type="caution">
    <text evidence="1">The sequence shown here is derived from an EMBL/GenBank/DDBJ whole genome shotgun (WGS) entry which is preliminary data.</text>
</comment>